<reference evidence="1 2" key="1">
    <citation type="submission" date="2021-05" db="EMBL/GenBank/DDBJ databases">
        <title>The draft genome of Geobacter pelophilus DSM 12255.</title>
        <authorList>
            <person name="Xu Z."/>
            <person name="Masuda Y."/>
            <person name="Itoh H."/>
            <person name="Senoo K."/>
        </authorList>
    </citation>
    <scope>NUCLEOTIDE SEQUENCE [LARGE SCALE GENOMIC DNA]</scope>
    <source>
        <strain evidence="1 2">DSM 12255</strain>
    </source>
</reference>
<accession>A0AAW4L608</accession>
<keyword evidence="2" id="KW-1185">Reference proteome</keyword>
<name>A0AAW4L608_9BACT</name>
<gene>
    <name evidence="1" type="ORF">KI809_20350</name>
</gene>
<feature type="non-terminal residue" evidence="1">
    <location>
        <position position="1"/>
    </location>
</feature>
<organism evidence="1 2">
    <name type="scientific">Geoanaerobacter pelophilus</name>
    <dbReference type="NCBI Taxonomy" id="60036"/>
    <lineage>
        <taxon>Bacteria</taxon>
        <taxon>Pseudomonadati</taxon>
        <taxon>Thermodesulfobacteriota</taxon>
        <taxon>Desulfuromonadia</taxon>
        <taxon>Geobacterales</taxon>
        <taxon>Geobacteraceae</taxon>
        <taxon>Geoanaerobacter</taxon>
    </lineage>
</organism>
<comment type="caution">
    <text evidence="1">The sequence shown here is derived from an EMBL/GenBank/DDBJ whole genome shotgun (WGS) entry which is preliminary data.</text>
</comment>
<dbReference type="EMBL" id="JAHCVJ010000020">
    <property type="protein sequence ID" value="MBT0666664.1"/>
    <property type="molecule type" value="Genomic_DNA"/>
</dbReference>
<proteinExistence type="predicted"/>
<evidence type="ECO:0000313" key="2">
    <source>
        <dbReference type="Proteomes" id="UP000811899"/>
    </source>
</evidence>
<dbReference type="RefSeq" id="WP_214173430.1">
    <property type="nucleotide sequence ID" value="NZ_JAHCVJ010000020.1"/>
</dbReference>
<sequence>KKLIDRIGLNCYKRDSFGGAAGKRSWLPREKRLVAEKKMLTEESGFGIVSLLSQRAGNEAASGFGL</sequence>
<protein>
    <submittedName>
        <fullName evidence="1">Uncharacterized protein</fullName>
    </submittedName>
</protein>
<evidence type="ECO:0000313" key="1">
    <source>
        <dbReference type="EMBL" id="MBT0666664.1"/>
    </source>
</evidence>
<dbReference type="AlphaFoldDB" id="A0AAW4L608"/>
<dbReference type="Proteomes" id="UP000811899">
    <property type="component" value="Unassembled WGS sequence"/>
</dbReference>